<proteinExistence type="predicted"/>
<evidence type="ECO:0000256" key="4">
    <source>
        <dbReference type="ARBA" id="ARBA00022989"/>
    </source>
</evidence>
<dbReference type="Gene3D" id="1.20.1250.20">
    <property type="entry name" value="MFS general substrate transporter like domains"/>
    <property type="match status" value="1"/>
</dbReference>
<comment type="subcellular location">
    <subcellularLocation>
        <location evidence="1">Cell membrane</location>
        <topology evidence="1">Multi-pass membrane protein</topology>
    </subcellularLocation>
</comment>
<dbReference type="Proteomes" id="UP000239352">
    <property type="component" value="Unassembled WGS sequence"/>
</dbReference>
<reference evidence="7 8" key="1">
    <citation type="submission" date="2018-03" db="EMBL/GenBank/DDBJ databases">
        <title>Actinopolyspora mortivallis from Sahara, screening for active biomolecules.</title>
        <authorList>
            <person name="Selama O."/>
            <person name="Wellington E.M.H."/>
            <person name="Hacene H."/>
        </authorList>
    </citation>
    <scope>NUCLEOTIDE SEQUENCE [LARGE SCALE GENOMIC DNA]</scope>
    <source>
        <strain evidence="7 8">M5A</strain>
    </source>
</reference>
<comment type="caution">
    <text evidence="7">The sequence shown here is derived from an EMBL/GenBank/DDBJ whole genome shotgun (WGS) entry which is preliminary data.</text>
</comment>
<keyword evidence="3 6" id="KW-0812">Transmembrane</keyword>
<evidence type="ECO:0008006" key="9">
    <source>
        <dbReference type="Google" id="ProtNLM"/>
    </source>
</evidence>
<dbReference type="GO" id="GO:0005886">
    <property type="term" value="C:plasma membrane"/>
    <property type="evidence" value="ECO:0007669"/>
    <property type="project" value="UniProtKB-SubCell"/>
</dbReference>
<sequence length="409" mass="41937">MSGAPEDLAERPVHGVRGEPFRRLLTTWTATSVADGVRAAALPLYAAVSTRDPVSVSAVAAAEVVPWLLIALPAGALVDRMRCRGTLVAAHSFRAVVTLLLVWFVHSGQTGTFVLLGCAFLLSSAETFADSATQSLLVSAAGERELERANGRFVGAETIGVEIAGPLAAAGLFAWRPELCFAVTALAFGFAAVWILRVSPEVEPVRAAERRSMAGEIRQGAVFVLSSPGLRAVVGTVGLVALLTSAVNAIAVLFVLESLGLAPSTVPTLLVCTAAGTLVASRTTAGLSTRFGGAPVMTGALLVLAGGVAALELVRLPGAAWGAYFLMGFGAGTWNVLSSANRQRLTPGPMMGRVTSAYRVFAWGLMPLGAAAAGPLAEVTSPATVIVVAALSIAVVAGFCAPVLRRSLP</sequence>
<dbReference type="EMBL" id="PVSR01000032">
    <property type="protein sequence ID" value="PRW62417.1"/>
    <property type="molecule type" value="Genomic_DNA"/>
</dbReference>
<dbReference type="InParanoid" id="A0A2T0GTJ1"/>
<feature type="transmembrane region" description="Helical" evidence="6">
    <location>
        <begin position="319"/>
        <end position="337"/>
    </location>
</feature>
<evidence type="ECO:0000313" key="7">
    <source>
        <dbReference type="EMBL" id="PRW62417.1"/>
    </source>
</evidence>
<dbReference type="RefSeq" id="WP_106114642.1">
    <property type="nucleotide sequence ID" value="NZ_PVSR01000032.1"/>
</dbReference>
<feature type="transmembrane region" description="Helical" evidence="6">
    <location>
        <begin position="54"/>
        <end position="78"/>
    </location>
</feature>
<dbReference type="PANTHER" id="PTHR23513">
    <property type="entry name" value="INTEGRAL MEMBRANE EFFLUX PROTEIN-RELATED"/>
    <property type="match status" value="1"/>
</dbReference>
<feature type="transmembrane region" description="Helical" evidence="6">
    <location>
        <begin position="249"/>
        <end position="279"/>
    </location>
</feature>
<organism evidence="7 8">
    <name type="scientific">Actinopolyspora mortivallis</name>
    <dbReference type="NCBI Taxonomy" id="33906"/>
    <lineage>
        <taxon>Bacteria</taxon>
        <taxon>Bacillati</taxon>
        <taxon>Actinomycetota</taxon>
        <taxon>Actinomycetes</taxon>
        <taxon>Actinopolysporales</taxon>
        <taxon>Actinopolysporaceae</taxon>
        <taxon>Actinopolyspora</taxon>
    </lineage>
</organism>
<keyword evidence="8" id="KW-1185">Reference proteome</keyword>
<protein>
    <recommendedName>
        <fullName evidence="9">MFS transporter</fullName>
    </recommendedName>
</protein>
<keyword evidence="4 6" id="KW-1133">Transmembrane helix</keyword>
<keyword evidence="2" id="KW-1003">Cell membrane</keyword>
<dbReference type="CDD" id="cd06173">
    <property type="entry name" value="MFS_MefA_like"/>
    <property type="match status" value="1"/>
</dbReference>
<dbReference type="PANTHER" id="PTHR23513:SF6">
    <property type="entry name" value="MAJOR FACILITATOR SUPERFAMILY ASSOCIATED DOMAIN-CONTAINING PROTEIN"/>
    <property type="match status" value="1"/>
</dbReference>
<evidence type="ECO:0000256" key="5">
    <source>
        <dbReference type="ARBA" id="ARBA00023136"/>
    </source>
</evidence>
<dbReference type="AlphaFoldDB" id="A0A2T0GTJ1"/>
<feature type="transmembrane region" description="Helical" evidence="6">
    <location>
        <begin position="358"/>
        <end position="377"/>
    </location>
</feature>
<feature type="transmembrane region" description="Helical" evidence="6">
    <location>
        <begin position="181"/>
        <end position="199"/>
    </location>
</feature>
<dbReference type="STRING" id="1050202.GCA_000384035_02936"/>
<evidence type="ECO:0000256" key="1">
    <source>
        <dbReference type="ARBA" id="ARBA00004651"/>
    </source>
</evidence>
<dbReference type="Pfam" id="PF07690">
    <property type="entry name" value="MFS_1"/>
    <property type="match status" value="1"/>
</dbReference>
<dbReference type="InterPro" id="IPR011701">
    <property type="entry name" value="MFS"/>
</dbReference>
<keyword evidence="5 6" id="KW-0472">Membrane</keyword>
<gene>
    <name evidence="7" type="ORF">CEP50_15355</name>
</gene>
<feature type="transmembrane region" description="Helical" evidence="6">
    <location>
        <begin position="291"/>
        <end position="313"/>
    </location>
</feature>
<evidence type="ECO:0000256" key="6">
    <source>
        <dbReference type="SAM" id="Phobius"/>
    </source>
</evidence>
<feature type="transmembrane region" description="Helical" evidence="6">
    <location>
        <begin position="383"/>
        <end position="404"/>
    </location>
</feature>
<evidence type="ECO:0000256" key="3">
    <source>
        <dbReference type="ARBA" id="ARBA00022692"/>
    </source>
</evidence>
<evidence type="ECO:0000256" key="2">
    <source>
        <dbReference type="ARBA" id="ARBA00022475"/>
    </source>
</evidence>
<evidence type="ECO:0000313" key="8">
    <source>
        <dbReference type="Proteomes" id="UP000239352"/>
    </source>
</evidence>
<name>A0A2T0GTJ1_ACTMO</name>
<accession>A0A2T0GTJ1</accession>
<dbReference type="GO" id="GO:0022857">
    <property type="term" value="F:transmembrane transporter activity"/>
    <property type="evidence" value="ECO:0007669"/>
    <property type="project" value="InterPro"/>
</dbReference>
<dbReference type="InterPro" id="IPR036259">
    <property type="entry name" value="MFS_trans_sf"/>
</dbReference>
<dbReference type="SUPFAM" id="SSF103473">
    <property type="entry name" value="MFS general substrate transporter"/>
    <property type="match status" value="1"/>
</dbReference>